<feature type="compositionally biased region" description="Acidic residues" evidence="4">
    <location>
        <begin position="221"/>
        <end position="232"/>
    </location>
</feature>
<evidence type="ECO:0000259" key="6">
    <source>
        <dbReference type="Pfam" id="PF24476"/>
    </source>
</evidence>
<comment type="caution">
    <text evidence="7">The sequence shown here is derived from an EMBL/GenBank/DDBJ whole genome shotgun (WGS) entry which is preliminary data.</text>
</comment>
<dbReference type="Gene3D" id="3.40.50.200">
    <property type="entry name" value="Peptidase S8/S53 domain"/>
    <property type="match status" value="1"/>
</dbReference>
<dbReference type="InterPro" id="IPR000209">
    <property type="entry name" value="Peptidase_S8/S53_dom"/>
</dbReference>
<evidence type="ECO:0000256" key="3">
    <source>
        <dbReference type="ARBA" id="ARBA00022825"/>
    </source>
</evidence>
<name>A0AAD9S162_PHOAM</name>
<dbReference type="InterPro" id="IPR015500">
    <property type="entry name" value="Peptidase_S8_subtilisin-rel"/>
</dbReference>
<dbReference type="Pfam" id="PF24476">
    <property type="entry name" value="DUF7580"/>
    <property type="match status" value="1"/>
</dbReference>
<feature type="compositionally biased region" description="Low complexity" evidence="4">
    <location>
        <begin position="233"/>
        <end position="252"/>
    </location>
</feature>
<feature type="region of interest" description="Disordered" evidence="4">
    <location>
        <begin position="221"/>
        <end position="253"/>
    </location>
</feature>
<dbReference type="EMBL" id="JAUJFL010000011">
    <property type="protein sequence ID" value="KAK2596355.1"/>
    <property type="molecule type" value="Genomic_DNA"/>
</dbReference>
<dbReference type="PANTHER" id="PTHR35186">
    <property type="entry name" value="ANK_REP_REGION DOMAIN-CONTAINING PROTEIN"/>
    <property type="match status" value="1"/>
</dbReference>
<keyword evidence="2" id="KW-0378">Hydrolase</keyword>
<gene>
    <name evidence="7" type="ORF">N8I77_013249</name>
</gene>
<reference evidence="7" key="1">
    <citation type="submission" date="2023-06" db="EMBL/GenBank/DDBJ databases">
        <authorList>
            <person name="Noh H."/>
        </authorList>
    </citation>
    <scope>NUCLEOTIDE SEQUENCE</scope>
    <source>
        <strain evidence="7">DUCC20226</strain>
    </source>
</reference>
<dbReference type="PANTHER" id="PTHR35186:SF4">
    <property type="entry name" value="PRION-INHIBITION AND PROPAGATION HELO DOMAIN-CONTAINING PROTEIN"/>
    <property type="match status" value="1"/>
</dbReference>
<dbReference type="GO" id="GO:0004252">
    <property type="term" value="F:serine-type endopeptidase activity"/>
    <property type="evidence" value="ECO:0007669"/>
    <property type="project" value="InterPro"/>
</dbReference>
<feature type="domain" description="Peptidase S8/S53" evidence="5">
    <location>
        <begin position="667"/>
        <end position="883"/>
    </location>
</feature>
<evidence type="ECO:0008006" key="9">
    <source>
        <dbReference type="Google" id="ProtNLM"/>
    </source>
</evidence>
<feature type="domain" description="DUF7580" evidence="6">
    <location>
        <begin position="328"/>
        <end position="541"/>
    </location>
</feature>
<dbReference type="AlphaFoldDB" id="A0AAD9S162"/>
<evidence type="ECO:0000259" key="5">
    <source>
        <dbReference type="Pfam" id="PF00082"/>
    </source>
</evidence>
<evidence type="ECO:0000256" key="4">
    <source>
        <dbReference type="SAM" id="MobiDB-lite"/>
    </source>
</evidence>
<keyword evidence="8" id="KW-1185">Reference proteome</keyword>
<organism evidence="7 8">
    <name type="scientific">Phomopsis amygdali</name>
    <name type="common">Fusicoccum amygdali</name>
    <dbReference type="NCBI Taxonomy" id="1214568"/>
    <lineage>
        <taxon>Eukaryota</taxon>
        <taxon>Fungi</taxon>
        <taxon>Dikarya</taxon>
        <taxon>Ascomycota</taxon>
        <taxon>Pezizomycotina</taxon>
        <taxon>Sordariomycetes</taxon>
        <taxon>Sordariomycetidae</taxon>
        <taxon>Diaporthales</taxon>
        <taxon>Diaporthaceae</taxon>
        <taxon>Diaporthe</taxon>
    </lineage>
</organism>
<evidence type="ECO:0000313" key="8">
    <source>
        <dbReference type="Proteomes" id="UP001265746"/>
    </source>
</evidence>
<protein>
    <recommendedName>
        <fullName evidence="9">Peptidase S8/S53 domain-containing protein</fullName>
    </recommendedName>
</protein>
<dbReference type="SUPFAM" id="SSF52743">
    <property type="entry name" value="Subtilisin-like"/>
    <property type="match status" value="1"/>
</dbReference>
<dbReference type="InterPro" id="IPR056002">
    <property type="entry name" value="DUF7580"/>
</dbReference>
<sequence>MGCKSPSNLLQFAEKITSILLKYCFTLNQDESTKRFSRKLTAELYPIQDWLRENSDDPRIDGDKVQRRVQSLLRKFEDICKWNPRDEAGKDGEKASKEQPRHMIQGRDISDFRSGYEWALQDYPTLFGLLDPKTTVACGLKSYASQACPEDQTLRLGILRKFVKGEKHVEPQIEDVEEDPPLEDYAPHIRRLHEAVSKHCLCQRSTEPEDPIVANIHLGWQDEESSTDESSSDESSSSDASSSASSAASSASNPDPPINFHVLFVSHPHGPVSSNITRWRDTRIAVPPPKKVMWKGRQARSKKAKLINEHEDGFCGLISSPEPVWHPLVFDEGQLRFKDARRYSRTFQLDTPSISLKDIVRLPREHFTEKKRFVLSYLLARAVWQYYDSDWMIRGWTKDAVHFMYETRDDESGLFVDEPFLHTVSFTSGGNDDSDVTKQVHKFPKMLALGIMLIEINLGIRIEDERTPKSYVDGKLTANADAIIAEDISNNKKRLREYPGHLTSAIRFCTNPRKVVKKLSSKKAPEQREHLYKHVVAPLRRLCEWSFNKELSIAAIDLPVPATLLHPQSEQRTELVSGTDELESPFSTHLHPEDIRRQSADDVGPEFRYLPGPEIPFKSNWQHPSLNGTMLQSGLGTSDEWFSQLGELNKVLRAKGTAETDEQHEPVKVAVLDTGILKDNYTKHSKSIKKYRDYVTDKETSPTDTSGSIHGTHIVELVLKTFKDAHIYVARVFEQEKLHDDDQIEEAQSRIAKAVQDATDAWKVDVIAMAFGFEKEHDDMLKAIGDARANNILVFAAASNYGNMTRIAFPARLHHEVMCMFCTNARAKTSQGINPKPSRNRAYNLAIFGEEVRLPGPRGDAVLLNGTSMSTAIGAGLAARLIDFSRHRDCRRNFGKEAADLKRMAGMESVFAKMAGGPSGDGYYCVVPWNLLNDIGRGETRESMRAAICSTIKVALRERSD</sequence>
<keyword evidence="1" id="KW-0645">Protease</keyword>
<evidence type="ECO:0000256" key="2">
    <source>
        <dbReference type="ARBA" id="ARBA00022801"/>
    </source>
</evidence>
<dbReference type="GO" id="GO:0006508">
    <property type="term" value="P:proteolysis"/>
    <property type="evidence" value="ECO:0007669"/>
    <property type="project" value="UniProtKB-KW"/>
</dbReference>
<proteinExistence type="predicted"/>
<dbReference type="Pfam" id="PF00082">
    <property type="entry name" value="Peptidase_S8"/>
    <property type="match status" value="1"/>
</dbReference>
<dbReference type="Proteomes" id="UP001265746">
    <property type="component" value="Unassembled WGS sequence"/>
</dbReference>
<evidence type="ECO:0000313" key="7">
    <source>
        <dbReference type="EMBL" id="KAK2596355.1"/>
    </source>
</evidence>
<accession>A0AAD9S162</accession>
<evidence type="ECO:0000256" key="1">
    <source>
        <dbReference type="ARBA" id="ARBA00022670"/>
    </source>
</evidence>
<dbReference type="InterPro" id="IPR036852">
    <property type="entry name" value="Peptidase_S8/S53_dom_sf"/>
</dbReference>
<dbReference type="PRINTS" id="PR00723">
    <property type="entry name" value="SUBTILISIN"/>
</dbReference>
<keyword evidence="3" id="KW-0720">Serine protease</keyword>